<dbReference type="Proteomes" id="UP000011715">
    <property type="component" value="Unassembled WGS sequence"/>
</dbReference>
<reference evidence="1" key="1">
    <citation type="submission" date="2010-05" db="EMBL/GenBank/DDBJ databases">
        <title>The Genome Sequence of Magnaporthe poae strain ATCC 64411.</title>
        <authorList>
            <consortium name="The Broad Institute Genome Sequencing Platform"/>
            <consortium name="Broad Institute Genome Sequencing Center for Infectious Disease"/>
            <person name="Ma L.-J."/>
            <person name="Dead R."/>
            <person name="Young S."/>
            <person name="Zeng Q."/>
            <person name="Koehrsen M."/>
            <person name="Alvarado L."/>
            <person name="Berlin A."/>
            <person name="Chapman S.B."/>
            <person name="Chen Z."/>
            <person name="Freedman E."/>
            <person name="Gellesch M."/>
            <person name="Goldberg J."/>
            <person name="Griggs A."/>
            <person name="Gujja S."/>
            <person name="Heilman E.R."/>
            <person name="Heiman D."/>
            <person name="Hepburn T."/>
            <person name="Howarth C."/>
            <person name="Jen D."/>
            <person name="Larson L."/>
            <person name="Mehta T."/>
            <person name="Neiman D."/>
            <person name="Pearson M."/>
            <person name="Roberts A."/>
            <person name="Saif S."/>
            <person name="Shea T."/>
            <person name="Shenoy N."/>
            <person name="Sisk P."/>
            <person name="Stolte C."/>
            <person name="Sykes S."/>
            <person name="Walk T."/>
            <person name="White J."/>
            <person name="Yandava C."/>
            <person name="Haas B."/>
            <person name="Nusbaum C."/>
            <person name="Birren B."/>
        </authorList>
    </citation>
    <scope>NUCLEOTIDE SEQUENCE</scope>
    <source>
        <strain evidence="1">ATCC 64411</strain>
    </source>
</reference>
<dbReference type="EnsemblFungi" id="MAPG_08609T0">
    <property type="protein sequence ID" value="MAPG_08609T0"/>
    <property type="gene ID" value="MAPG_08609"/>
</dbReference>
<accession>A0A0C4E7T7</accession>
<dbReference type="EMBL" id="ADBL01002078">
    <property type="status" value="NOT_ANNOTATED_CDS"/>
    <property type="molecule type" value="Genomic_DNA"/>
</dbReference>
<evidence type="ECO:0000313" key="1">
    <source>
        <dbReference type="EMBL" id="KLU89638.1"/>
    </source>
</evidence>
<keyword evidence="3" id="KW-1185">Reference proteome</keyword>
<gene>
    <name evidence="1" type="ORF">MAPG_08609</name>
</gene>
<dbReference type="EMBL" id="GL876973">
    <property type="protein sequence ID" value="KLU89638.1"/>
    <property type="molecule type" value="Genomic_DNA"/>
</dbReference>
<evidence type="ECO:0000313" key="3">
    <source>
        <dbReference type="Proteomes" id="UP000011715"/>
    </source>
</evidence>
<reference evidence="2" key="4">
    <citation type="journal article" date="2015" name="G3 (Bethesda)">
        <title>Genome sequences of three phytopathogenic species of the Magnaporthaceae family of fungi.</title>
        <authorList>
            <person name="Okagaki L.H."/>
            <person name="Nunes C.C."/>
            <person name="Sailsbery J."/>
            <person name="Clay B."/>
            <person name="Brown D."/>
            <person name="John T."/>
            <person name="Oh Y."/>
            <person name="Young N."/>
            <person name="Fitzgerald M."/>
            <person name="Haas B.J."/>
            <person name="Zeng Q."/>
            <person name="Young S."/>
            <person name="Adiconis X."/>
            <person name="Fan L."/>
            <person name="Levin J.Z."/>
            <person name="Mitchell T.K."/>
            <person name="Okubara P.A."/>
            <person name="Farman M.L."/>
            <person name="Kohn L.M."/>
            <person name="Birren B."/>
            <person name="Ma L.-J."/>
            <person name="Dean R.A."/>
        </authorList>
    </citation>
    <scope>NUCLEOTIDE SEQUENCE</scope>
    <source>
        <strain evidence="2">ATCC 64411 / 73-15</strain>
    </source>
</reference>
<organism evidence="2 3">
    <name type="scientific">Magnaporthiopsis poae (strain ATCC 64411 / 73-15)</name>
    <name type="common">Kentucky bluegrass fungus</name>
    <name type="synonym">Magnaporthe poae</name>
    <dbReference type="NCBI Taxonomy" id="644358"/>
    <lineage>
        <taxon>Eukaryota</taxon>
        <taxon>Fungi</taxon>
        <taxon>Dikarya</taxon>
        <taxon>Ascomycota</taxon>
        <taxon>Pezizomycotina</taxon>
        <taxon>Sordariomycetes</taxon>
        <taxon>Sordariomycetidae</taxon>
        <taxon>Magnaporthales</taxon>
        <taxon>Magnaporthaceae</taxon>
        <taxon>Magnaporthiopsis</taxon>
    </lineage>
</organism>
<dbReference type="AlphaFoldDB" id="A0A0C4E7T7"/>
<reference evidence="1" key="3">
    <citation type="submission" date="2011-03" db="EMBL/GenBank/DDBJ databases">
        <title>Annotation of Magnaporthe poae ATCC 64411.</title>
        <authorList>
            <person name="Ma L.-J."/>
            <person name="Dead R."/>
            <person name="Young S.K."/>
            <person name="Zeng Q."/>
            <person name="Gargeya S."/>
            <person name="Fitzgerald M."/>
            <person name="Haas B."/>
            <person name="Abouelleil A."/>
            <person name="Alvarado L."/>
            <person name="Arachchi H.M."/>
            <person name="Berlin A."/>
            <person name="Brown A."/>
            <person name="Chapman S.B."/>
            <person name="Chen Z."/>
            <person name="Dunbar C."/>
            <person name="Freedman E."/>
            <person name="Gearin G."/>
            <person name="Gellesch M."/>
            <person name="Goldberg J."/>
            <person name="Griggs A."/>
            <person name="Gujja S."/>
            <person name="Heiman D."/>
            <person name="Howarth C."/>
            <person name="Larson L."/>
            <person name="Lui A."/>
            <person name="MacDonald P.J.P."/>
            <person name="Mehta T."/>
            <person name="Montmayeur A."/>
            <person name="Murphy C."/>
            <person name="Neiman D."/>
            <person name="Pearson M."/>
            <person name="Priest M."/>
            <person name="Roberts A."/>
            <person name="Saif S."/>
            <person name="Shea T."/>
            <person name="Shenoy N."/>
            <person name="Sisk P."/>
            <person name="Stolte C."/>
            <person name="Sykes S."/>
            <person name="Yandava C."/>
            <person name="Wortman J."/>
            <person name="Nusbaum C."/>
            <person name="Birren B."/>
        </authorList>
    </citation>
    <scope>NUCLEOTIDE SEQUENCE</scope>
    <source>
        <strain evidence="1">ATCC 64411</strain>
    </source>
</reference>
<dbReference type="VEuPathDB" id="FungiDB:MAPG_08609"/>
<proteinExistence type="predicted"/>
<reference evidence="3" key="2">
    <citation type="submission" date="2010-05" db="EMBL/GenBank/DDBJ databases">
        <title>The genome sequence of Magnaporthe poae strain ATCC 64411.</title>
        <authorList>
            <person name="Ma L.-J."/>
            <person name="Dead R."/>
            <person name="Young S."/>
            <person name="Zeng Q."/>
            <person name="Koehrsen M."/>
            <person name="Alvarado L."/>
            <person name="Berlin A."/>
            <person name="Chapman S.B."/>
            <person name="Chen Z."/>
            <person name="Freedman E."/>
            <person name="Gellesch M."/>
            <person name="Goldberg J."/>
            <person name="Griggs A."/>
            <person name="Gujja S."/>
            <person name="Heilman E.R."/>
            <person name="Heiman D."/>
            <person name="Hepburn T."/>
            <person name="Howarth C."/>
            <person name="Jen D."/>
            <person name="Larson L."/>
            <person name="Mehta T."/>
            <person name="Neiman D."/>
            <person name="Pearson M."/>
            <person name="Roberts A."/>
            <person name="Saif S."/>
            <person name="Shea T."/>
            <person name="Shenoy N."/>
            <person name="Sisk P."/>
            <person name="Stolte C."/>
            <person name="Sykes S."/>
            <person name="Walk T."/>
            <person name="White J."/>
            <person name="Yandava C."/>
            <person name="Haas B."/>
            <person name="Nusbaum C."/>
            <person name="Birren B."/>
        </authorList>
    </citation>
    <scope>NUCLEOTIDE SEQUENCE [LARGE SCALE GENOMIC DNA]</scope>
    <source>
        <strain evidence="3">ATCC 64411 / 73-15</strain>
    </source>
</reference>
<sequence length="69" mass="7868">MIVGLAGKMEKWRKEGKGKMGAFRGEYETPQGSADLIREQSHTLRREITDACGHFEVPTTTQPEARYER</sequence>
<protein>
    <submittedName>
        <fullName evidence="1 2">Uncharacterized protein</fullName>
    </submittedName>
</protein>
<reference evidence="2" key="5">
    <citation type="submission" date="2015-06" db="UniProtKB">
        <authorList>
            <consortium name="EnsemblFungi"/>
        </authorList>
    </citation>
    <scope>IDENTIFICATION</scope>
    <source>
        <strain evidence="2">ATCC 64411</strain>
    </source>
</reference>
<evidence type="ECO:0000313" key="2">
    <source>
        <dbReference type="EnsemblFungi" id="MAPG_08609T0"/>
    </source>
</evidence>
<name>A0A0C4E7T7_MAGP6</name>